<sequence>MGSLANGIRSRIWEYALQNEINVMKTFELRQQNGFTRAIPATAHVCKDSRAVFLANFSRIIEDYHWSFLDSPRVGWKQDGYVYIHFPTRFITMGEKCFKYGTVEIDGPRIGPDVRLDGGRLWIHDWWFNEDMDISDLERRAAHPQPRPAFLTRPDLHEVYFSSMRLEYDLWGWDYDCLGYHFHYHAPSDVLCITDIDRDDFEYGQWINRMDGMPQSIEFDDMLSFICRVTIQHDPDPEDDVDGFAYYMEFKPPSTNDDSSPSTGNGTPSTMNNDPSTSTDDDSSSSSSCTMVDDSSISMGDGSSTPVDSDSFMDDDDPFPSPDKAPENARIIWELISQMLNERIPAISEQT</sequence>
<dbReference type="Pfam" id="PF20150">
    <property type="entry name" value="2EXR"/>
    <property type="match status" value="1"/>
</dbReference>
<evidence type="ECO:0000259" key="2">
    <source>
        <dbReference type="Pfam" id="PF20150"/>
    </source>
</evidence>
<dbReference type="EMBL" id="QAPF01000126">
    <property type="protein sequence ID" value="TEA15773.1"/>
    <property type="molecule type" value="Genomic_DNA"/>
</dbReference>
<feature type="domain" description="2EXR" evidence="2">
    <location>
        <begin position="4"/>
        <end position="86"/>
    </location>
</feature>
<protein>
    <recommendedName>
        <fullName evidence="2">2EXR domain-containing protein</fullName>
    </recommendedName>
</protein>
<feature type="compositionally biased region" description="Low complexity" evidence="1">
    <location>
        <begin position="252"/>
        <end position="310"/>
    </location>
</feature>
<reference evidence="3 4" key="1">
    <citation type="submission" date="2018-11" db="EMBL/GenBank/DDBJ databases">
        <title>Genome sequence and assembly of Colletotrichum sidae.</title>
        <authorList>
            <person name="Gan P."/>
            <person name="Shirasu K."/>
        </authorList>
    </citation>
    <scope>NUCLEOTIDE SEQUENCE [LARGE SCALE GENOMIC DNA]</scope>
    <source>
        <strain evidence="3 4">CBS 518.97</strain>
    </source>
</reference>
<accession>A0A4R8TD97</accession>
<feature type="region of interest" description="Disordered" evidence="1">
    <location>
        <begin position="248"/>
        <end position="326"/>
    </location>
</feature>
<comment type="caution">
    <text evidence="3">The sequence shown here is derived from an EMBL/GenBank/DDBJ whole genome shotgun (WGS) entry which is preliminary data.</text>
</comment>
<dbReference type="Proteomes" id="UP000295604">
    <property type="component" value="Unassembled WGS sequence"/>
</dbReference>
<proteinExistence type="predicted"/>
<dbReference type="InterPro" id="IPR045518">
    <property type="entry name" value="2EXR"/>
</dbReference>
<organism evidence="3 4">
    <name type="scientific">Colletotrichum sidae</name>
    <dbReference type="NCBI Taxonomy" id="1347389"/>
    <lineage>
        <taxon>Eukaryota</taxon>
        <taxon>Fungi</taxon>
        <taxon>Dikarya</taxon>
        <taxon>Ascomycota</taxon>
        <taxon>Pezizomycotina</taxon>
        <taxon>Sordariomycetes</taxon>
        <taxon>Hypocreomycetidae</taxon>
        <taxon>Glomerellales</taxon>
        <taxon>Glomerellaceae</taxon>
        <taxon>Colletotrichum</taxon>
        <taxon>Colletotrichum orbiculare species complex</taxon>
    </lineage>
</organism>
<keyword evidence="4" id="KW-1185">Reference proteome</keyword>
<evidence type="ECO:0000256" key="1">
    <source>
        <dbReference type="SAM" id="MobiDB-lite"/>
    </source>
</evidence>
<name>A0A4R8TD97_9PEZI</name>
<dbReference type="AlphaFoldDB" id="A0A4R8TD97"/>
<evidence type="ECO:0000313" key="3">
    <source>
        <dbReference type="EMBL" id="TEA15773.1"/>
    </source>
</evidence>
<evidence type="ECO:0000313" key="4">
    <source>
        <dbReference type="Proteomes" id="UP000295604"/>
    </source>
</evidence>
<gene>
    <name evidence="3" type="ORF">C8034_v002326</name>
</gene>